<organism evidence="2 3">
    <name type="scientific">Gordonia phage Forza</name>
    <dbReference type="NCBI Taxonomy" id="2571247"/>
    <lineage>
        <taxon>Viruses</taxon>
        <taxon>Duplodnaviria</taxon>
        <taxon>Heunggongvirae</taxon>
        <taxon>Uroviricota</taxon>
        <taxon>Caudoviricetes</taxon>
        <taxon>Forzavirus</taxon>
        <taxon>Forzavirus forza</taxon>
    </lineage>
</organism>
<gene>
    <name evidence="2" type="primary">35</name>
    <name evidence="2" type="ORF">SEA_FORZA_35</name>
</gene>
<dbReference type="KEGG" id="vg:77924403"/>
<evidence type="ECO:0008006" key="4">
    <source>
        <dbReference type="Google" id="ProtNLM"/>
    </source>
</evidence>
<evidence type="ECO:0000256" key="1">
    <source>
        <dbReference type="SAM" id="MobiDB-lite"/>
    </source>
</evidence>
<proteinExistence type="predicted"/>
<keyword evidence="3" id="KW-1185">Reference proteome</keyword>
<protein>
    <recommendedName>
        <fullName evidence="4">Helix-turn-helix DNA binding domain protein</fullName>
    </recommendedName>
</protein>
<name>A0A650EZD9_9CAUD</name>
<dbReference type="RefSeq" id="YP_010648915.1">
    <property type="nucleotide sequence ID" value="NC_070763.1"/>
</dbReference>
<dbReference type="EMBL" id="MK814760">
    <property type="protein sequence ID" value="QGT55028.1"/>
    <property type="molecule type" value="Genomic_DNA"/>
</dbReference>
<sequence length="70" mass="7964">MTFHRSRGQDELAQRQIKVGLLALDPSLSVKDIAKKLNCKEHTIRADLTALGMPRRQHTRKKAQNDEDPS</sequence>
<dbReference type="Proteomes" id="UP000423482">
    <property type="component" value="Segment"/>
</dbReference>
<evidence type="ECO:0000313" key="3">
    <source>
        <dbReference type="Proteomes" id="UP000423482"/>
    </source>
</evidence>
<dbReference type="GeneID" id="77924403"/>
<feature type="region of interest" description="Disordered" evidence="1">
    <location>
        <begin position="48"/>
        <end position="70"/>
    </location>
</feature>
<accession>A0A650EZD9</accession>
<reference evidence="2 3" key="1">
    <citation type="submission" date="2019-04" db="EMBL/GenBank/DDBJ databases">
        <authorList>
            <person name="Pope W.H."/>
            <person name="Garlena R.A."/>
            <person name="Russell D.A."/>
            <person name="Jacobs-Sera D."/>
            <person name="Hatfull G.F."/>
        </authorList>
    </citation>
    <scope>NUCLEOTIDE SEQUENCE [LARGE SCALE GENOMIC DNA]</scope>
</reference>
<dbReference type="Gene3D" id="1.10.10.60">
    <property type="entry name" value="Homeodomain-like"/>
    <property type="match status" value="1"/>
</dbReference>
<evidence type="ECO:0000313" key="2">
    <source>
        <dbReference type="EMBL" id="QGT55028.1"/>
    </source>
</evidence>